<proteinExistence type="predicted"/>
<protein>
    <submittedName>
        <fullName evidence="1">HEXXH motif domain-containing protein</fullName>
    </submittedName>
</protein>
<dbReference type="EMBL" id="BAAAMR010000044">
    <property type="protein sequence ID" value="GAA2146609.1"/>
    <property type="molecule type" value="Genomic_DNA"/>
</dbReference>
<dbReference type="RefSeq" id="WP_344271083.1">
    <property type="nucleotide sequence ID" value="NZ_BAAAMR010000044.1"/>
</dbReference>
<reference evidence="1 2" key="1">
    <citation type="journal article" date="2019" name="Int. J. Syst. Evol. Microbiol.">
        <title>The Global Catalogue of Microorganisms (GCM) 10K type strain sequencing project: providing services to taxonomists for standard genome sequencing and annotation.</title>
        <authorList>
            <consortium name="The Broad Institute Genomics Platform"/>
            <consortium name="The Broad Institute Genome Sequencing Center for Infectious Disease"/>
            <person name="Wu L."/>
            <person name="Ma J."/>
        </authorList>
    </citation>
    <scope>NUCLEOTIDE SEQUENCE [LARGE SCALE GENOMIC DNA]</scope>
    <source>
        <strain evidence="1 2">JCM 13850</strain>
    </source>
</reference>
<comment type="caution">
    <text evidence="1">The sequence shown here is derived from an EMBL/GenBank/DDBJ whole genome shotgun (WGS) entry which is preliminary data.</text>
</comment>
<name>A0ABN2ZS58_9ACTN</name>
<evidence type="ECO:0000313" key="1">
    <source>
        <dbReference type="EMBL" id="GAA2146609.1"/>
    </source>
</evidence>
<keyword evidence="2" id="KW-1185">Reference proteome</keyword>
<accession>A0ABN2ZS58</accession>
<gene>
    <name evidence="1" type="ORF">GCM10009727_48020</name>
</gene>
<evidence type="ECO:0000313" key="2">
    <source>
        <dbReference type="Proteomes" id="UP001501020"/>
    </source>
</evidence>
<sequence length="360" mass="39748">MGALASEHRLLIDHFRELAHGLGGPDAVGCLAQAEYSKHMLLIRAIVEHAGAESVAHHAYQRLASLYQRSPQAVAALISRPEVGAWAVDCLRALRDGRPDAACDRLAHWADLPDQAQPRCRISAGGLQLDVAISGVDPSLHRYRYEVDQPDLDRWHERLAGAWRILVTRHRPLAEELTVGLRTVVPLRRVPGTVVVSATSPAAFGAVATSLPTDDVTTAETLIHEFQHVKLGAVLDMLLLVRPEAAARAHYYAPWRDDPRPLVGLLQGAYAYLGVARFWRRERFAVPSLNGHIEFARRRVEAHQTTGTLLASEGLTDDGVEFVSLMRGQLAAWLSEPVPERALRRAAMLSAAHRSRWRPS</sequence>
<dbReference type="Proteomes" id="UP001501020">
    <property type="component" value="Unassembled WGS sequence"/>
</dbReference>
<organism evidence="1 2">
    <name type="scientific">Actinomadura napierensis</name>
    <dbReference type="NCBI Taxonomy" id="267854"/>
    <lineage>
        <taxon>Bacteria</taxon>
        <taxon>Bacillati</taxon>
        <taxon>Actinomycetota</taxon>
        <taxon>Actinomycetes</taxon>
        <taxon>Streptosporangiales</taxon>
        <taxon>Thermomonosporaceae</taxon>
        <taxon>Actinomadura</taxon>
    </lineage>
</organism>
<dbReference type="InterPro" id="IPR026337">
    <property type="entry name" value="AKG_HExxH"/>
</dbReference>
<dbReference type="NCBIfam" id="TIGR04267">
    <property type="entry name" value="mod_HExxH"/>
    <property type="match status" value="1"/>
</dbReference>